<feature type="compositionally biased region" description="Polar residues" evidence="1">
    <location>
        <begin position="172"/>
        <end position="195"/>
    </location>
</feature>
<dbReference type="OrthoDB" id="2968939at2"/>
<dbReference type="Pfam" id="PF09580">
    <property type="entry name" value="Spore_YhcN_YlaJ"/>
    <property type="match status" value="1"/>
</dbReference>
<feature type="chain" id="PRO_5039713063" evidence="2">
    <location>
        <begin position="20"/>
        <end position="303"/>
    </location>
</feature>
<evidence type="ECO:0000256" key="2">
    <source>
        <dbReference type="SAM" id="SignalP"/>
    </source>
</evidence>
<feature type="signal peptide" evidence="2">
    <location>
        <begin position="1"/>
        <end position="19"/>
    </location>
</feature>
<dbReference type="RefSeq" id="WP_061948231.1">
    <property type="nucleotide sequence ID" value="NZ_LTAO01000012.1"/>
</dbReference>
<keyword evidence="4" id="KW-1185">Reference proteome</keyword>
<comment type="caution">
    <text evidence="3">The sequence shown here is derived from an EMBL/GenBank/DDBJ whole genome shotgun (WGS) entry which is preliminary data.</text>
</comment>
<name>A0A162E6B8_9BACI</name>
<organism evidence="3 4">
    <name type="scientific">Alkalihalobacillus trypoxylicola</name>
    <dbReference type="NCBI Taxonomy" id="519424"/>
    <lineage>
        <taxon>Bacteria</taxon>
        <taxon>Bacillati</taxon>
        <taxon>Bacillota</taxon>
        <taxon>Bacilli</taxon>
        <taxon>Bacillales</taxon>
        <taxon>Bacillaceae</taxon>
        <taxon>Alkalihalobacillus</taxon>
    </lineage>
</organism>
<dbReference type="Proteomes" id="UP000075806">
    <property type="component" value="Unassembled WGS sequence"/>
</dbReference>
<protein>
    <submittedName>
        <fullName evidence="3">Uncharacterized protein</fullName>
    </submittedName>
</protein>
<gene>
    <name evidence="3" type="ORF">AZF04_03525</name>
</gene>
<sequence length="303" mass="33584">MKKFALSFASTLMIVSSLAACGGTDNNQAQDYNRGYAPSGMHSEDMRSSNHRNMRGQGPVTDMFTDDDRYGNTQQRQTRANGYNHYGAKQFGRTNQSGQHGYGSSNGYRAAGQYGGQTGFWSRGYTGGDRPGMVDTDGVIKERAYGNRVGHVGIQSNRNQHGMMNMEKGHRGQNQHGRANHSARSNQSGSQQGYNESAKIAKHVNSIEGVEKARVIVHNNDIIVGIQADENNQDLHNKVKNTVEQLASDSEVHVVTDRNMYNRIQNVDDRIRNGEAMEEVGSTIEDMVTDIGRAIQRPFEHSR</sequence>
<dbReference type="EMBL" id="LTAO01000012">
    <property type="protein sequence ID" value="KYG31860.1"/>
    <property type="molecule type" value="Genomic_DNA"/>
</dbReference>
<dbReference type="STRING" id="519424.AZF04_03525"/>
<evidence type="ECO:0000256" key="1">
    <source>
        <dbReference type="SAM" id="MobiDB-lite"/>
    </source>
</evidence>
<dbReference type="PROSITE" id="PS51257">
    <property type="entry name" value="PROKAR_LIPOPROTEIN"/>
    <property type="match status" value="1"/>
</dbReference>
<reference evidence="3" key="1">
    <citation type="submission" date="2016-02" db="EMBL/GenBank/DDBJ databases">
        <title>Genome sequence of Bacillus trypoxylicola KCTC 13244(T).</title>
        <authorList>
            <person name="Jeong H."/>
            <person name="Park S.-H."/>
            <person name="Choi S.-K."/>
        </authorList>
    </citation>
    <scope>NUCLEOTIDE SEQUENCE [LARGE SCALE GENOMIC DNA]</scope>
    <source>
        <strain evidence="3">KCTC 13244</strain>
    </source>
</reference>
<feature type="region of interest" description="Disordered" evidence="1">
    <location>
        <begin position="164"/>
        <end position="197"/>
    </location>
</feature>
<accession>A0A162E6B8</accession>
<keyword evidence="2" id="KW-0732">Signal</keyword>
<dbReference type="AlphaFoldDB" id="A0A162E6B8"/>
<feature type="region of interest" description="Disordered" evidence="1">
    <location>
        <begin position="24"/>
        <end position="59"/>
    </location>
</feature>
<proteinExistence type="predicted"/>
<evidence type="ECO:0000313" key="4">
    <source>
        <dbReference type="Proteomes" id="UP000075806"/>
    </source>
</evidence>
<evidence type="ECO:0000313" key="3">
    <source>
        <dbReference type="EMBL" id="KYG31860.1"/>
    </source>
</evidence>
<dbReference type="InterPro" id="IPR019076">
    <property type="entry name" value="Spore_lipoprot_YhcN/YlaJ-like"/>
</dbReference>